<comment type="caution">
    <text evidence="1">The sequence shown here is derived from an EMBL/GenBank/DDBJ whole genome shotgun (WGS) entry which is preliminary data.</text>
</comment>
<sequence>MIVESRYLFKEIERINCINLDGSKRLYTVVTLKYVLMPNKGLPITFCETKTFESKDGNSAICIRYESHKKNTSYEELVVEHEVAILNAKHKCDNYHKLAGFKTPRKVLEEAYEIEKPF</sequence>
<reference evidence="1" key="1">
    <citation type="journal article" date="2014" name="Front. Microbiol.">
        <title>High frequency of phylogenetically diverse reductive dehalogenase-homologous genes in deep subseafloor sedimentary metagenomes.</title>
        <authorList>
            <person name="Kawai M."/>
            <person name="Futagami T."/>
            <person name="Toyoda A."/>
            <person name="Takaki Y."/>
            <person name="Nishi S."/>
            <person name="Hori S."/>
            <person name="Arai W."/>
            <person name="Tsubouchi T."/>
            <person name="Morono Y."/>
            <person name="Uchiyama I."/>
            <person name="Ito T."/>
            <person name="Fujiyama A."/>
            <person name="Inagaki F."/>
            <person name="Takami H."/>
        </authorList>
    </citation>
    <scope>NUCLEOTIDE SEQUENCE</scope>
    <source>
        <strain evidence="1">Expedition CK06-06</strain>
    </source>
</reference>
<dbReference type="AlphaFoldDB" id="X1NGE9"/>
<protein>
    <submittedName>
        <fullName evidence="1">Uncharacterized protein</fullName>
    </submittedName>
</protein>
<proteinExistence type="predicted"/>
<gene>
    <name evidence="1" type="ORF">S06H3_28067</name>
</gene>
<name>X1NGE9_9ZZZZ</name>
<accession>X1NGE9</accession>
<evidence type="ECO:0000313" key="1">
    <source>
        <dbReference type="EMBL" id="GAI25875.1"/>
    </source>
</evidence>
<organism evidence="1">
    <name type="scientific">marine sediment metagenome</name>
    <dbReference type="NCBI Taxonomy" id="412755"/>
    <lineage>
        <taxon>unclassified sequences</taxon>
        <taxon>metagenomes</taxon>
        <taxon>ecological metagenomes</taxon>
    </lineage>
</organism>
<dbReference type="EMBL" id="BARV01016344">
    <property type="protein sequence ID" value="GAI25875.1"/>
    <property type="molecule type" value="Genomic_DNA"/>
</dbReference>